<proteinExistence type="predicted"/>
<dbReference type="Gene3D" id="3.90.1150.200">
    <property type="match status" value="1"/>
</dbReference>
<comment type="caution">
    <text evidence="2">The sequence shown here is derived from an EMBL/GenBank/DDBJ whole genome shotgun (WGS) entry which is preliminary data.</text>
</comment>
<accession>A0ABQ2ES72</accession>
<dbReference type="SUPFAM" id="SSF159888">
    <property type="entry name" value="YdhG-like"/>
    <property type="match status" value="1"/>
</dbReference>
<feature type="region of interest" description="Disordered" evidence="1">
    <location>
        <begin position="1"/>
        <end position="21"/>
    </location>
</feature>
<evidence type="ECO:0008006" key="4">
    <source>
        <dbReference type="Google" id="ProtNLM"/>
    </source>
</evidence>
<keyword evidence="3" id="KW-1185">Reference proteome</keyword>
<dbReference type="Proteomes" id="UP000647587">
    <property type="component" value="Unassembled WGS sequence"/>
</dbReference>
<evidence type="ECO:0000256" key="1">
    <source>
        <dbReference type="SAM" id="MobiDB-lite"/>
    </source>
</evidence>
<protein>
    <recommendedName>
        <fullName evidence="4">YdhG-like domain-containing protein</fullName>
    </recommendedName>
</protein>
<gene>
    <name evidence="2" type="ORF">GCM10008955_11510</name>
</gene>
<dbReference type="RefSeq" id="WP_229780658.1">
    <property type="nucleotide sequence ID" value="NZ_BMPP01000004.1"/>
</dbReference>
<sequence>MTEKTLGKPAKSVRREAITDNTSQVFTNEERVAIKERVSERKAQRTRRSRAADADGEADVLAKIAEMQENDRIIGERLHTVIKAGAPDLSAKLWYGMPAYAKDGKIVCFFQCAQKFKTRYATLGFSDQAKLDDGVCWPTAFALTEWSAEVESTVSALVKNAVS</sequence>
<name>A0ABQ2ES72_9DEIO</name>
<evidence type="ECO:0000313" key="3">
    <source>
        <dbReference type="Proteomes" id="UP000647587"/>
    </source>
</evidence>
<reference evidence="3" key="1">
    <citation type="journal article" date="2019" name="Int. J. Syst. Evol. Microbiol.">
        <title>The Global Catalogue of Microorganisms (GCM) 10K type strain sequencing project: providing services to taxonomists for standard genome sequencing and annotation.</title>
        <authorList>
            <consortium name="The Broad Institute Genomics Platform"/>
            <consortium name="The Broad Institute Genome Sequencing Center for Infectious Disease"/>
            <person name="Wu L."/>
            <person name="Ma J."/>
        </authorList>
    </citation>
    <scope>NUCLEOTIDE SEQUENCE [LARGE SCALE GENOMIC DNA]</scope>
    <source>
        <strain evidence="3">JCM 30331</strain>
    </source>
</reference>
<dbReference type="EMBL" id="BMPP01000004">
    <property type="protein sequence ID" value="GGK19784.1"/>
    <property type="molecule type" value="Genomic_DNA"/>
</dbReference>
<evidence type="ECO:0000313" key="2">
    <source>
        <dbReference type="EMBL" id="GGK19784.1"/>
    </source>
</evidence>
<organism evidence="2 3">
    <name type="scientific">Deinococcus malanensis</name>
    <dbReference type="NCBI Taxonomy" id="1706855"/>
    <lineage>
        <taxon>Bacteria</taxon>
        <taxon>Thermotogati</taxon>
        <taxon>Deinococcota</taxon>
        <taxon>Deinococci</taxon>
        <taxon>Deinococcales</taxon>
        <taxon>Deinococcaceae</taxon>
        <taxon>Deinococcus</taxon>
    </lineage>
</organism>